<keyword evidence="8 16" id="KW-0963">Cytoplasm</keyword>
<dbReference type="EMBL" id="FNJU01000001">
    <property type="protein sequence ID" value="SDO96994.1"/>
    <property type="molecule type" value="Genomic_DNA"/>
</dbReference>
<dbReference type="OrthoDB" id="9806254at2"/>
<dbReference type="PROSITE" id="PS00470">
    <property type="entry name" value="IDH_IMDH"/>
    <property type="match status" value="1"/>
</dbReference>
<keyword evidence="13 16" id="KW-0520">NAD</keyword>
<comment type="catalytic activity">
    <reaction evidence="1 16 17">
        <text>(2R,3S)-3-isopropylmalate + NAD(+) = 4-methyl-2-oxopentanoate + CO2 + NADH</text>
        <dbReference type="Rhea" id="RHEA:32271"/>
        <dbReference type="ChEBI" id="CHEBI:16526"/>
        <dbReference type="ChEBI" id="CHEBI:17865"/>
        <dbReference type="ChEBI" id="CHEBI:35121"/>
        <dbReference type="ChEBI" id="CHEBI:57540"/>
        <dbReference type="ChEBI" id="CHEBI:57945"/>
        <dbReference type="EC" id="1.1.1.85"/>
    </reaction>
</comment>
<keyword evidence="16" id="KW-0464">Manganese</keyword>
<comment type="pathway">
    <text evidence="4 16 17">Amino-acid biosynthesis; L-leucine biosynthesis; L-leucine from 3-methyl-2-oxobutanoate: step 3/4.</text>
</comment>
<dbReference type="GO" id="GO:0051287">
    <property type="term" value="F:NAD binding"/>
    <property type="evidence" value="ECO:0007669"/>
    <property type="project" value="InterPro"/>
</dbReference>
<comment type="similarity">
    <text evidence="5 16">Belongs to the isocitrate and isopropylmalate dehydrogenases family. LeuB type 1 subfamily.</text>
</comment>
<comment type="subcellular location">
    <subcellularLocation>
        <location evidence="3 16">Cytoplasm</location>
    </subcellularLocation>
</comment>
<keyword evidence="9 16" id="KW-0028">Amino-acid biosynthesis</keyword>
<feature type="binding site" evidence="16">
    <location>
        <position position="224"/>
    </location>
    <ligand>
        <name>Mg(2+)</name>
        <dbReference type="ChEBI" id="CHEBI:18420"/>
    </ligand>
</feature>
<feature type="site" description="Important for catalysis" evidence="16">
    <location>
        <position position="192"/>
    </location>
</feature>
<keyword evidence="10 16" id="KW-0479">Metal-binding</keyword>
<evidence type="ECO:0000256" key="14">
    <source>
        <dbReference type="ARBA" id="ARBA00023304"/>
    </source>
</evidence>
<feature type="site" description="Important for catalysis" evidence="16">
    <location>
        <position position="141"/>
    </location>
</feature>
<evidence type="ECO:0000256" key="11">
    <source>
        <dbReference type="ARBA" id="ARBA00022842"/>
    </source>
</evidence>
<proteinExistence type="inferred from homology"/>
<feature type="binding site" evidence="16">
    <location>
        <position position="252"/>
    </location>
    <ligand>
        <name>Mg(2+)</name>
        <dbReference type="ChEBI" id="CHEBI:18420"/>
    </ligand>
</feature>
<dbReference type="Pfam" id="PF00180">
    <property type="entry name" value="Iso_dh"/>
    <property type="match status" value="1"/>
</dbReference>
<reference evidence="20" key="1">
    <citation type="submission" date="2016-10" db="EMBL/GenBank/DDBJ databases">
        <authorList>
            <person name="Varghese N."/>
            <person name="Submissions S."/>
        </authorList>
    </citation>
    <scope>NUCLEOTIDE SEQUENCE [LARGE SCALE GENOMIC DNA]</scope>
    <source>
        <strain evidence="20">IBRC-M10078</strain>
    </source>
</reference>
<dbReference type="STRING" id="930152.SAMN05216565_10148"/>
<feature type="binding site" evidence="16">
    <location>
        <position position="134"/>
    </location>
    <ligand>
        <name>substrate</name>
    </ligand>
</feature>
<dbReference type="NCBIfam" id="TIGR00169">
    <property type="entry name" value="leuB"/>
    <property type="match status" value="1"/>
</dbReference>
<dbReference type="Gene3D" id="3.40.718.10">
    <property type="entry name" value="Isopropylmalate Dehydrogenase"/>
    <property type="match status" value="1"/>
</dbReference>
<dbReference type="InterPro" id="IPR024084">
    <property type="entry name" value="IsoPropMal-DH-like_dom"/>
</dbReference>
<name>A0A1H0NWC6_9BACI</name>
<dbReference type="GO" id="GO:0005829">
    <property type="term" value="C:cytosol"/>
    <property type="evidence" value="ECO:0007669"/>
    <property type="project" value="TreeGrafter"/>
</dbReference>
<feature type="binding site" evidence="16">
    <location>
        <position position="96"/>
    </location>
    <ligand>
        <name>substrate</name>
    </ligand>
</feature>
<comment type="cofactor">
    <cofactor evidence="16 17">
        <name>Mg(2+)</name>
        <dbReference type="ChEBI" id="CHEBI:18420"/>
    </cofactor>
    <cofactor evidence="16 17">
        <name>Mn(2+)</name>
        <dbReference type="ChEBI" id="CHEBI:29035"/>
    </cofactor>
    <text evidence="16 17">Binds 1 Mg(2+) or Mn(2+) ion per subunit.</text>
</comment>
<keyword evidence="11 16" id="KW-0460">Magnesium</keyword>
<gene>
    <name evidence="16" type="primary">leuB</name>
    <name evidence="19" type="ORF">SAMN05216565_10148</name>
</gene>
<dbReference type="InterPro" id="IPR019818">
    <property type="entry name" value="IsoCit/isopropylmalate_DH_CS"/>
</dbReference>
<dbReference type="PANTHER" id="PTHR42979">
    <property type="entry name" value="3-ISOPROPYLMALATE DEHYDROGENASE"/>
    <property type="match status" value="1"/>
</dbReference>
<evidence type="ECO:0000256" key="7">
    <source>
        <dbReference type="ARBA" id="ARBA00022430"/>
    </source>
</evidence>
<dbReference type="GO" id="GO:0003862">
    <property type="term" value="F:3-isopropylmalate dehydrogenase activity"/>
    <property type="evidence" value="ECO:0007669"/>
    <property type="project" value="UniProtKB-UniRule"/>
</dbReference>
<dbReference type="HAMAP" id="MF_01033">
    <property type="entry name" value="LeuB_type1"/>
    <property type="match status" value="1"/>
</dbReference>
<dbReference type="UniPathway" id="UPA00048">
    <property type="reaction ID" value="UER00072"/>
</dbReference>
<dbReference type="SUPFAM" id="SSF53659">
    <property type="entry name" value="Isocitrate/Isopropylmalate dehydrogenase-like"/>
    <property type="match status" value="1"/>
</dbReference>
<evidence type="ECO:0000256" key="13">
    <source>
        <dbReference type="ARBA" id="ARBA00023027"/>
    </source>
</evidence>
<keyword evidence="7 16" id="KW-0432">Leucine biosynthesis</keyword>
<evidence type="ECO:0000256" key="5">
    <source>
        <dbReference type="ARBA" id="ARBA00008319"/>
    </source>
</evidence>
<evidence type="ECO:0000256" key="16">
    <source>
        <dbReference type="HAMAP-Rule" id="MF_01033"/>
    </source>
</evidence>
<accession>A0A1H0NWC6</accession>
<evidence type="ECO:0000256" key="10">
    <source>
        <dbReference type="ARBA" id="ARBA00022723"/>
    </source>
</evidence>
<feature type="binding site" evidence="16">
    <location>
        <begin position="76"/>
        <end position="89"/>
    </location>
    <ligand>
        <name>NAD(+)</name>
        <dbReference type="ChEBI" id="CHEBI:57540"/>
    </ligand>
</feature>
<evidence type="ECO:0000256" key="4">
    <source>
        <dbReference type="ARBA" id="ARBA00004762"/>
    </source>
</evidence>
<dbReference type="InterPro" id="IPR004429">
    <property type="entry name" value="Isopropylmalate_DH"/>
</dbReference>
<keyword evidence="14 16" id="KW-0100">Branched-chain amino acid biosynthesis</keyword>
<evidence type="ECO:0000256" key="1">
    <source>
        <dbReference type="ARBA" id="ARBA00000624"/>
    </source>
</evidence>
<evidence type="ECO:0000256" key="15">
    <source>
        <dbReference type="ARBA" id="ARBA00023577"/>
    </source>
</evidence>
<evidence type="ECO:0000256" key="3">
    <source>
        <dbReference type="ARBA" id="ARBA00004496"/>
    </source>
</evidence>
<comment type="function">
    <text evidence="15 16 17">Catalyzes the oxidation of 3-carboxy-2-hydroxy-4-methylpentanoate (3-isopropylmalate) to 3-carboxy-4-methyl-2-oxopentanoate. The product decarboxylates to 4-methyl-2 oxopentanoate.</text>
</comment>
<dbReference type="AlphaFoldDB" id="A0A1H0NWC6"/>
<dbReference type="FunFam" id="3.40.718.10:FF:000028">
    <property type="entry name" value="3-isopropylmalate dehydrogenase"/>
    <property type="match status" value="1"/>
</dbReference>
<feature type="binding site" evidence="16">
    <location>
        <position position="248"/>
    </location>
    <ligand>
        <name>Mg(2+)</name>
        <dbReference type="ChEBI" id="CHEBI:18420"/>
    </ligand>
</feature>
<dbReference type="PANTHER" id="PTHR42979:SF1">
    <property type="entry name" value="3-ISOPROPYLMALATE DEHYDROGENASE"/>
    <property type="match status" value="1"/>
</dbReference>
<evidence type="ECO:0000256" key="6">
    <source>
        <dbReference type="ARBA" id="ARBA00011738"/>
    </source>
</evidence>
<feature type="binding site" evidence="16">
    <location>
        <begin position="282"/>
        <end position="294"/>
    </location>
    <ligand>
        <name>NAD(+)</name>
        <dbReference type="ChEBI" id="CHEBI:57540"/>
    </ligand>
</feature>
<dbReference type="GO" id="GO:0009098">
    <property type="term" value="P:L-leucine biosynthetic process"/>
    <property type="evidence" value="ECO:0007669"/>
    <property type="project" value="UniProtKB-UniRule"/>
</dbReference>
<keyword evidence="12 16" id="KW-0560">Oxidoreductase</keyword>
<feature type="binding site" evidence="16">
    <location>
        <position position="224"/>
    </location>
    <ligand>
        <name>substrate</name>
    </ligand>
</feature>
<keyword evidence="20" id="KW-1185">Reference proteome</keyword>
<comment type="cofactor">
    <cofactor evidence="2">
        <name>Mn(2+)</name>
        <dbReference type="ChEBI" id="CHEBI:29035"/>
    </cofactor>
</comment>
<dbReference type="Proteomes" id="UP000199159">
    <property type="component" value="Unassembled WGS sequence"/>
</dbReference>
<feature type="domain" description="Isopropylmalate dehydrogenase-like" evidence="18">
    <location>
        <begin position="4"/>
        <end position="353"/>
    </location>
</feature>
<comment type="subunit">
    <text evidence="6 16 17">Homodimer.</text>
</comment>
<dbReference type="RefSeq" id="WP_090849012.1">
    <property type="nucleotide sequence ID" value="NZ_FNJU01000001.1"/>
</dbReference>
<evidence type="ECO:0000256" key="9">
    <source>
        <dbReference type="ARBA" id="ARBA00022605"/>
    </source>
</evidence>
<evidence type="ECO:0000259" key="18">
    <source>
        <dbReference type="SMART" id="SM01329"/>
    </source>
</evidence>
<sequence length="371" mass="40478">MKKNIAVLRGDGVGKEVSKGAIEVLKTIGQQFGHEFHFQYGLIGGEAIDTEGTPLPQETVDVCKQSDAVLLGAVGGPKWDQNPAYLRPEKGLLQIRKALNLFANIRPVTTYNALTDISPLKQDIIEGVDFVIVRELTGGLYFGKPSGRSVDENGEETVVDTLQYKRSEMERIIYKAFEMAQTRRKKVTSVDKANVLESSRMWREVAEGISKEFPEVELEHMLVDNAAMQLIRYPKQFDVVVTENMFGDILSDEASMLTGSMGMLPSASLSSDGPSLYEPIHGSAPDIAGKNIANPIATILSAAMMLRLSFGMEKEAKAIERAVDQVISAGHRTADIQRAGKSPVQTTEIIDQIKAALIEDGAISSIMSAYA</sequence>
<evidence type="ECO:0000256" key="17">
    <source>
        <dbReference type="RuleBase" id="RU004445"/>
    </source>
</evidence>
<evidence type="ECO:0000256" key="2">
    <source>
        <dbReference type="ARBA" id="ARBA00001936"/>
    </source>
</evidence>
<evidence type="ECO:0000313" key="20">
    <source>
        <dbReference type="Proteomes" id="UP000199159"/>
    </source>
</evidence>
<feature type="binding site" evidence="16">
    <location>
        <position position="106"/>
    </location>
    <ligand>
        <name>substrate</name>
    </ligand>
</feature>
<organism evidence="19 20">
    <name type="scientific">Litchfieldia salsa</name>
    <dbReference type="NCBI Taxonomy" id="930152"/>
    <lineage>
        <taxon>Bacteria</taxon>
        <taxon>Bacillati</taxon>
        <taxon>Bacillota</taxon>
        <taxon>Bacilli</taxon>
        <taxon>Bacillales</taxon>
        <taxon>Bacillaceae</taxon>
        <taxon>Litchfieldia</taxon>
    </lineage>
</organism>
<protein>
    <recommendedName>
        <fullName evidence="16">3-isopropylmalate dehydrogenase</fullName>
        <ecNumber evidence="16">1.1.1.85</ecNumber>
    </recommendedName>
    <alternativeName>
        <fullName evidence="16">3-IPM-DH</fullName>
    </alternativeName>
    <alternativeName>
        <fullName evidence="16">Beta-IPM dehydrogenase</fullName>
        <shortName evidence="16">IMDH</shortName>
    </alternativeName>
</protein>
<evidence type="ECO:0000256" key="8">
    <source>
        <dbReference type="ARBA" id="ARBA00022490"/>
    </source>
</evidence>
<evidence type="ECO:0000256" key="12">
    <source>
        <dbReference type="ARBA" id="ARBA00023002"/>
    </source>
</evidence>
<dbReference type="GO" id="GO:0000287">
    <property type="term" value="F:magnesium ion binding"/>
    <property type="evidence" value="ECO:0007669"/>
    <property type="project" value="InterPro"/>
</dbReference>
<dbReference type="EC" id="1.1.1.85" evidence="16"/>
<dbReference type="SMART" id="SM01329">
    <property type="entry name" value="Iso_dh"/>
    <property type="match status" value="1"/>
</dbReference>
<evidence type="ECO:0000313" key="19">
    <source>
        <dbReference type="EMBL" id="SDO96994.1"/>
    </source>
</evidence>